<dbReference type="GO" id="GO:0016491">
    <property type="term" value="F:oxidoreductase activity"/>
    <property type="evidence" value="ECO:0007669"/>
    <property type="project" value="InterPro"/>
</dbReference>
<dbReference type="GO" id="GO:0050660">
    <property type="term" value="F:flavin adenine dinucleotide binding"/>
    <property type="evidence" value="ECO:0007669"/>
    <property type="project" value="InterPro"/>
</dbReference>
<dbReference type="InterPro" id="IPR016169">
    <property type="entry name" value="FAD-bd_PCMH_sub2"/>
</dbReference>
<sequence length="103" mass="11826">MCLPGLLRELLNGARRGRDAPGPAARGVPRRVRPHRRLPGPRTCHRRLRHRRPDPDILDPAWNASGVPRHAFHFGENYPRLQRAKARWDAGDVFRHALSVRLP</sequence>
<reference evidence="3 4" key="1">
    <citation type="journal article" date="2014" name="Int. J. Syst. Evol. Microbiol.">
        <title>Streptomyces hoynatensis sp. nov., isolated from deep marine sediment.</title>
        <authorList>
            <person name="Veyisoglu A."/>
            <person name="Sahin N."/>
        </authorList>
    </citation>
    <scope>NUCLEOTIDE SEQUENCE [LARGE SCALE GENOMIC DNA]</scope>
    <source>
        <strain evidence="3 4">KCTC 29097</strain>
    </source>
</reference>
<feature type="domain" description="Berberine/berberine-like" evidence="2">
    <location>
        <begin position="73"/>
        <end position="101"/>
    </location>
</feature>
<evidence type="ECO:0000256" key="1">
    <source>
        <dbReference type="SAM" id="MobiDB-lite"/>
    </source>
</evidence>
<dbReference type="Proteomes" id="UP000272474">
    <property type="component" value="Unassembled WGS sequence"/>
</dbReference>
<dbReference type="AlphaFoldDB" id="A0A3A9YUI0"/>
<gene>
    <name evidence="3" type="ORF">D7294_19920</name>
</gene>
<dbReference type="InterPro" id="IPR012951">
    <property type="entry name" value="BBE"/>
</dbReference>
<accession>A0A3A9YUI0</accession>
<feature type="compositionally biased region" description="Basic residues" evidence="1">
    <location>
        <begin position="28"/>
        <end position="52"/>
    </location>
</feature>
<dbReference type="Pfam" id="PF08031">
    <property type="entry name" value="BBE"/>
    <property type="match status" value="1"/>
</dbReference>
<name>A0A3A9YUI0_9ACTN</name>
<dbReference type="Gene3D" id="3.30.465.10">
    <property type="match status" value="1"/>
</dbReference>
<dbReference type="EMBL" id="RBAL01000012">
    <property type="protein sequence ID" value="RKN39713.1"/>
    <property type="molecule type" value="Genomic_DNA"/>
</dbReference>
<evidence type="ECO:0000259" key="2">
    <source>
        <dbReference type="Pfam" id="PF08031"/>
    </source>
</evidence>
<organism evidence="3 4">
    <name type="scientific">Streptomyces hoynatensis</name>
    <dbReference type="NCBI Taxonomy" id="1141874"/>
    <lineage>
        <taxon>Bacteria</taxon>
        <taxon>Bacillati</taxon>
        <taxon>Actinomycetota</taxon>
        <taxon>Actinomycetes</taxon>
        <taxon>Kitasatosporales</taxon>
        <taxon>Streptomycetaceae</taxon>
        <taxon>Streptomyces</taxon>
    </lineage>
</organism>
<feature type="region of interest" description="Disordered" evidence="1">
    <location>
        <begin position="14"/>
        <end position="56"/>
    </location>
</feature>
<keyword evidence="4" id="KW-1185">Reference proteome</keyword>
<evidence type="ECO:0000313" key="4">
    <source>
        <dbReference type="Proteomes" id="UP000272474"/>
    </source>
</evidence>
<comment type="caution">
    <text evidence="3">The sequence shown here is derived from an EMBL/GenBank/DDBJ whole genome shotgun (WGS) entry which is preliminary data.</text>
</comment>
<evidence type="ECO:0000313" key="3">
    <source>
        <dbReference type="EMBL" id="RKN39713.1"/>
    </source>
</evidence>
<proteinExistence type="predicted"/>
<protein>
    <recommendedName>
        <fullName evidence="2">Berberine/berberine-like domain-containing protein</fullName>
    </recommendedName>
</protein>
<dbReference type="Gene3D" id="3.40.462.20">
    <property type="match status" value="1"/>
</dbReference>